<dbReference type="RefSeq" id="WP_114209112.1">
    <property type="nucleotide sequence ID" value="NZ_CP030840.1"/>
</dbReference>
<evidence type="ECO:0000313" key="2">
    <source>
        <dbReference type="Proteomes" id="UP000253606"/>
    </source>
</evidence>
<name>A0A2Z5G6L1_9BACT</name>
<gene>
    <name evidence="1" type="ORF">ACPOL_5046</name>
</gene>
<organism evidence="1 2">
    <name type="scientific">Acidisarcina polymorpha</name>
    <dbReference type="NCBI Taxonomy" id="2211140"/>
    <lineage>
        <taxon>Bacteria</taxon>
        <taxon>Pseudomonadati</taxon>
        <taxon>Acidobacteriota</taxon>
        <taxon>Terriglobia</taxon>
        <taxon>Terriglobales</taxon>
        <taxon>Acidobacteriaceae</taxon>
        <taxon>Acidisarcina</taxon>
    </lineage>
</organism>
<reference evidence="1 2" key="1">
    <citation type="journal article" date="2018" name="Front. Microbiol.">
        <title>Hydrolytic Capabilities as a Key to Environmental Success: Chitinolytic and Cellulolytic Acidobacteria From Acidic Sub-arctic Soils and Boreal Peatlands.</title>
        <authorList>
            <person name="Belova S.E."/>
            <person name="Ravin N.V."/>
            <person name="Pankratov T.A."/>
            <person name="Rakitin A.L."/>
            <person name="Ivanova A.A."/>
            <person name="Beletsky A.V."/>
            <person name="Mardanov A.V."/>
            <person name="Sinninghe Damste J.S."/>
            <person name="Dedysh S.N."/>
        </authorList>
    </citation>
    <scope>NUCLEOTIDE SEQUENCE [LARGE SCALE GENOMIC DNA]</scope>
    <source>
        <strain evidence="1 2">SBC82</strain>
    </source>
</reference>
<dbReference type="KEGG" id="abas:ACPOL_5046"/>
<evidence type="ECO:0000313" key="1">
    <source>
        <dbReference type="EMBL" id="AXC14304.1"/>
    </source>
</evidence>
<dbReference type="AlphaFoldDB" id="A0A2Z5G6L1"/>
<keyword evidence="2" id="KW-1185">Reference proteome</keyword>
<sequence length="74" mass="7345">MQIESIASSITGTAAISTAARGSASAGSTAQNAIVEQTSSGYEAYVAAPPGPVVTGSSIEAVELRLNSTIQFQA</sequence>
<accession>A0A2Z5G6L1</accession>
<protein>
    <submittedName>
        <fullName evidence="1">Uncharacterized protein</fullName>
    </submittedName>
</protein>
<proteinExistence type="predicted"/>
<dbReference type="EMBL" id="CP030840">
    <property type="protein sequence ID" value="AXC14304.1"/>
    <property type="molecule type" value="Genomic_DNA"/>
</dbReference>
<dbReference type="Proteomes" id="UP000253606">
    <property type="component" value="Chromosome"/>
</dbReference>